<proteinExistence type="predicted"/>
<organism evidence="2 3">
    <name type="scientific">Ajellomyces capsulatus</name>
    <name type="common">Darling's disease fungus</name>
    <name type="synonym">Histoplasma capsulatum</name>
    <dbReference type="NCBI Taxonomy" id="5037"/>
    <lineage>
        <taxon>Eukaryota</taxon>
        <taxon>Fungi</taxon>
        <taxon>Dikarya</taxon>
        <taxon>Ascomycota</taxon>
        <taxon>Pezizomycotina</taxon>
        <taxon>Eurotiomycetes</taxon>
        <taxon>Eurotiomycetidae</taxon>
        <taxon>Onygenales</taxon>
        <taxon>Ajellomycetaceae</taxon>
        <taxon>Histoplasma</taxon>
    </lineage>
</organism>
<evidence type="ECO:0000313" key="3">
    <source>
        <dbReference type="Proteomes" id="UP000663671"/>
    </source>
</evidence>
<dbReference type="Proteomes" id="UP000663671">
    <property type="component" value="Chromosome 2"/>
</dbReference>
<name>A0A8A1M2Q4_AJECA</name>
<sequence>MGEPSISSSVSCEKSVDAIRRISRRSSSIQITFAKFKSKRRTQKRGLDSISSYVVRRYLSGNITHSLSRVLPRRTLSQYTSVVWVISLKLSQNVSAAILKSAAERNPKRASRQSWALAQRPRTTM</sequence>
<evidence type="ECO:0000256" key="1">
    <source>
        <dbReference type="SAM" id="MobiDB-lite"/>
    </source>
</evidence>
<gene>
    <name evidence="2" type="ORF">I7I51_08475</name>
</gene>
<dbReference type="EMBL" id="CP069109">
    <property type="protein sequence ID" value="QSS59043.1"/>
    <property type="molecule type" value="Genomic_DNA"/>
</dbReference>
<protein>
    <submittedName>
        <fullName evidence="2">NADPH oxidase</fullName>
    </submittedName>
</protein>
<reference evidence="2" key="1">
    <citation type="submission" date="2021-01" db="EMBL/GenBank/DDBJ databases">
        <title>Chromosome-level genome assembly of a human fungal pathogen reveals clustering of transcriptionally co-regulated genes.</title>
        <authorList>
            <person name="Voorhies M."/>
            <person name="Cohen S."/>
            <person name="Shea T.P."/>
            <person name="Petrus S."/>
            <person name="Munoz J.F."/>
            <person name="Poplawski S."/>
            <person name="Goldman W.E."/>
            <person name="Michael T."/>
            <person name="Cuomo C.A."/>
            <person name="Sil A."/>
            <person name="Beyhan S."/>
        </authorList>
    </citation>
    <scope>NUCLEOTIDE SEQUENCE</scope>
    <source>
        <strain evidence="2">WU24</strain>
    </source>
</reference>
<feature type="compositionally biased region" description="Polar residues" evidence="1">
    <location>
        <begin position="112"/>
        <end position="125"/>
    </location>
</feature>
<dbReference type="VEuPathDB" id="FungiDB:I7I51_08475"/>
<accession>A0A8A1M2Q4</accession>
<evidence type="ECO:0000313" key="2">
    <source>
        <dbReference type="EMBL" id="QSS59043.1"/>
    </source>
</evidence>
<feature type="region of interest" description="Disordered" evidence="1">
    <location>
        <begin position="102"/>
        <end position="125"/>
    </location>
</feature>
<dbReference type="AlphaFoldDB" id="A0A8A1M2Q4"/>